<dbReference type="PANTHER" id="PTHR11547">
    <property type="entry name" value="ARGININE OR CREATINE KINASE"/>
    <property type="match status" value="1"/>
</dbReference>
<dbReference type="PANTHER" id="PTHR11547:SF38">
    <property type="entry name" value="ARGININE KINASE 1-RELATED"/>
    <property type="match status" value="1"/>
</dbReference>
<evidence type="ECO:0000256" key="4">
    <source>
        <dbReference type="ARBA" id="ARBA00022840"/>
    </source>
</evidence>
<dbReference type="SUPFAM" id="SSF55931">
    <property type="entry name" value="Glutamine synthetase/guanido kinase"/>
    <property type="match status" value="1"/>
</dbReference>
<organism evidence="7 8">
    <name type="scientific">Caproicibacter fermentans</name>
    <dbReference type="NCBI Taxonomy" id="2576756"/>
    <lineage>
        <taxon>Bacteria</taxon>
        <taxon>Bacillati</taxon>
        <taxon>Bacillota</taxon>
        <taxon>Clostridia</taxon>
        <taxon>Eubacteriales</taxon>
        <taxon>Acutalibacteraceae</taxon>
        <taxon>Caproicibacter</taxon>
    </lineage>
</organism>
<comment type="similarity">
    <text evidence="5">Belongs to the ATP:guanido phosphotransferase family.</text>
</comment>
<feature type="binding site" evidence="5">
    <location>
        <begin position="167"/>
        <end position="171"/>
    </location>
    <ligand>
        <name>ATP</name>
        <dbReference type="ChEBI" id="CHEBI:30616"/>
    </ligand>
</feature>
<evidence type="ECO:0000256" key="2">
    <source>
        <dbReference type="ARBA" id="ARBA00022741"/>
    </source>
</evidence>
<dbReference type="InterPro" id="IPR023660">
    <property type="entry name" value="Arg_Kinase"/>
</dbReference>
<dbReference type="EMBL" id="CP060286">
    <property type="protein sequence ID" value="QNK41073.1"/>
    <property type="molecule type" value="Genomic_DNA"/>
</dbReference>
<dbReference type="GO" id="GO:0046314">
    <property type="term" value="P:phosphocreatine biosynthetic process"/>
    <property type="evidence" value="ECO:0007669"/>
    <property type="project" value="InterPro"/>
</dbReference>
<proteinExistence type="inferred from homology"/>
<dbReference type="AlphaFoldDB" id="A0A7G8TBT2"/>
<keyword evidence="4 5" id="KW-0067">ATP-binding</keyword>
<dbReference type="Proteomes" id="UP000515909">
    <property type="component" value="Chromosome"/>
</dbReference>
<dbReference type="Pfam" id="PF00217">
    <property type="entry name" value="ATP-gua_Ptrans"/>
    <property type="match status" value="1"/>
</dbReference>
<dbReference type="InterPro" id="IPR014746">
    <property type="entry name" value="Gln_synth/guanido_kin_cat_dom"/>
</dbReference>
<feature type="binding site" evidence="5">
    <location>
        <begin position="17"/>
        <end position="21"/>
    </location>
    <ligand>
        <name>ATP</name>
        <dbReference type="ChEBI" id="CHEBI:30616"/>
    </ligand>
</feature>
<evidence type="ECO:0000256" key="1">
    <source>
        <dbReference type="ARBA" id="ARBA00022679"/>
    </source>
</evidence>
<dbReference type="InterPro" id="IPR022414">
    <property type="entry name" value="ATP-guanido_PTrfase_cat"/>
</dbReference>
<evidence type="ECO:0000313" key="7">
    <source>
        <dbReference type="EMBL" id="QNK41073.1"/>
    </source>
</evidence>
<sequence>MKKWYEAAAQDADVSSGTFISLARNLEGVPFPSRMSMSDRRFVWDKVRETLLKADGTEYGRFTKISLETVPSVHAVSLAEAGLINAETVTDRVGCGLITAQDESLSAAVNGDDHLTILSKAAGLQLQEAYSKADGLDTFLDRNLSFAFDRQLGYLTQNPFHLGTGMIASLRLHLPALLESGSVGRIAQNLAKLGLTLRSVYGSESNPRGAFFRLSNQVTMGLSEQEALTNLSSMANQIISRERKMREDLIHQVSVQDTVLRNLGVLQNARLLSFDEFLERASAVRFGITSGLVGGISVCDMDTLIYRVQPATLTFESGGAMTEEERQKHRACKVRDALKQGMEDS</sequence>
<name>A0A7G8TBT2_9FIRM</name>
<dbReference type="Gene3D" id="3.30.590.10">
    <property type="entry name" value="Glutamine synthetase/guanido kinase, catalytic domain"/>
    <property type="match status" value="1"/>
</dbReference>
<dbReference type="InterPro" id="IPR000749">
    <property type="entry name" value="ATP-guanido_PTrfase"/>
</dbReference>
<dbReference type="RefSeq" id="WP_187036412.1">
    <property type="nucleotide sequence ID" value="NZ_CP060286.1"/>
</dbReference>
<dbReference type="GO" id="GO:0005524">
    <property type="term" value="F:ATP binding"/>
    <property type="evidence" value="ECO:0007669"/>
    <property type="project" value="UniProtKB-UniRule"/>
</dbReference>
<comment type="caution">
    <text evidence="5">Lacks conserved residue(s) required for the propagation of feature annotation.</text>
</comment>
<dbReference type="KEGG" id="cfem:HCR03_01805"/>
<keyword evidence="3 5" id="KW-0418">Kinase</keyword>
<dbReference type="PROSITE" id="PS51510">
    <property type="entry name" value="PHOSPHAGEN_KINASE_C"/>
    <property type="match status" value="1"/>
</dbReference>
<feature type="binding site" evidence="5">
    <location>
        <begin position="198"/>
        <end position="203"/>
    </location>
    <ligand>
        <name>ATP</name>
        <dbReference type="ChEBI" id="CHEBI:30616"/>
    </ligand>
</feature>
<evidence type="ECO:0000256" key="3">
    <source>
        <dbReference type="ARBA" id="ARBA00022777"/>
    </source>
</evidence>
<evidence type="ECO:0000313" key="8">
    <source>
        <dbReference type="Proteomes" id="UP000515909"/>
    </source>
</evidence>
<reference evidence="7 8" key="1">
    <citation type="submission" date="2020-08" db="EMBL/GenBank/DDBJ databases">
        <title>The isolate Caproiciproducens sp. 7D4C2 produces n-caproate at mildly acidic conditions from hexoses: genome and rBOX comparison with related strains and chain-elongating bacteria.</title>
        <authorList>
            <person name="Esquivel-Elizondo S."/>
            <person name="Bagci C."/>
            <person name="Temovska M."/>
            <person name="Jeon B.S."/>
            <person name="Bessarab I."/>
            <person name="Williams R.B.H."/>
            <person name="Huson D.H."/>
            <person name="Angenent L.T."/>
        </authorList>
    </citation>
    <scope>NUCLEOTIDE SEQUENCE [LARGE SCALE GENOMIC DNA]</scope>
    <source>
        <strain evidence="7 8">7D4C2</strain>
    </source>
</reference>
<dbReference type="GO" id="GO:0004111">
    <property type="term" value="F:creatine kinase activity"/>
    <property type="evidence" value="ECO:0007669"/>
    <property type="project" value="InterPro"/>
</dbReference>
<keyword evidence="2 5" id="KW-0547">Nucleotide-binding</keyword>
<gene>
    <name evidence="7" type="ORF">HCR03_01805</name>
</gene>
<dbReference type="GO" id="GO:0005615">
    <property type="term" value="C:extracellular space"/>
    <property type="evidence" value="ECO:0007669"/>
    <property type="project" value="TreeGrafter"/>
</dbReference>
<accession>A0A7G8TBT2</accession>
<dbReference type="CDD" id="cd07930">
    <property type="entry name" value="bacterial_phosphagen_kinase"/>
    <property type="match status" value="1"/>
</dbReference>
<feature type="domain" description="Phosphagen kinase C-terminal" evidence="6">
    <location>
        <begin position="14"/>
        <end position="245"/>
    </location>
</feature>
<evidence type="ECO:0000256" key="5">
    <source>
        <dbReference type="PROSITE-ProRule" id="PRU00843"/>
    </source>
</evidence>
<keyword evidence="1 5" id="KW-0808">Transferase</keyword>
<evidence type="ECO:0000259" key="6">
    <source>
        <dbReference type="PROSITE" id="PS51510"/>
    </source>
</evidence>
<protein>
    <submittedName>
        <fullName evidence="7">ATP--guanido phosphotransferase</fullName>
    </submittedName>
</protein>